<dbReference type="KEGG" id="crw:CROST_023020"/>
<dbReference type="InterPro" id="IPR054728">
    <property type="entry name" value="RsmB-like_ferredoxin"/>
</dbReference>
<dbReference type="InterPro" id="IPR004573">
    <property type="entry name" value="rRNA_ssu_MeTfrase_B"/>
</dbReference>
<evidence type="ECO:0000256" key="8">
    <source>
        <dbReference type="ARBA" id="ARBA00022691"/>
    </source>
</evidence>
<feature type="binding site" evidence="13">
    <location>
        <position position="309"/>
    </location>
    <ligand>
        <name>S-adenosyl-L-methionine</name>
        <dbReference type="ChEBI" id="CHEBI:59789"/>
    </ligand>
</feature>
<dbReference type="PANTHER" id="PTHR22807:SF53">
    <property type="entry name" value="RIBOSOMAL RNA SMALL SUBUNIT METHYLTRANSFERASE B-RELATED"/>
    <property type="match status" value="1"/>
</dbReference>
<dbReference type="GO" id="GO:0008649">
    <property type="term" value="F:rRNA methyltransferase activity"/>
    <property type="evidence" value="ECO:0007669"/>
    <property type="project" value="InterPro"/>
</dbReference>
<dbReference type="EMBL" id="CP096983">
    <property type="protein sequence ID" value="URZ11585.1"/>
    <property type="molecule type" value="Genomic_DNA"/>
</dbReference>
<keyword evidence="4" id="KW-0963">Cytoplasm</keyword>
<dbReference type="FunFam" id="1.10.940.10:FF:000006">
    <property type="entry name" value="16S rRNA (Cytosine(967)-C(5))-methyltransferase RsmB"/>
    <property type="match status" value="1"/>
</dbReference>
<dbReference type="NCBIfam" id="TIGR00563">
    <property type="entry name" value="rsmB"/>
    <property type="match status" value="1"/>
</dbReference>
<dbReference type="NCBIfam" id="NF011494">
    <property type="entry name" value="PRK14902.1"/>
    <property type="match status" value="1"/>
</dbReference>
<evidence type="ECO:0000256" key="12">
    <source>
        <dbReference type="ARBA" id="ARBA00047283"/>
    </source>
</evidence>
<dbReference type="FunFam" id="3.40.50.150:FF:000022">
    <property type="entry name" value="Ribosomal RNA small subunit methyltransferase B"/>
    <property type="match status" value="1"/>
</dbReference>
<dbReference type="RefSeq" id="WP_077833769.1">
    <property type="nucleotide sequence ID" value="NZ_CP096983.1"/>
</dbReference>
<dbReference type="STRING" id="84029.CROST_03910"/>
<dbReference type="PRINTS" id="PR02008">
    <property type="entry name" value="RCMTFAMILY"/>
</dbReference>
<evidence type="ECO:0000256" key="11">
    <source>
        <dbReference type="ARBA" id="ARBA00031088"/>
    </source>
</evidence>
<evidence type="ECO:0000256" key="10">
    <source>
        <dbReference type="ARBA" id="ARBA00030399"/>
    </source>
</evidence>
<dbReference type="PANTHER" id="PTHR22807">
    <property type="entry name" value="NOP2 YEAST -RELATED NOL1/NOP2/FMU SUN DOMAIN-CONTAINING"/>
    <property type="match status" value="1"/>
</dbReference>
<dbReference type="InterPro" id="IPR006027">
    <property type="entry name" value="NusB_RsmB_TIM44"/>
</dbReference>
<evidence type="ECO:0000256" key="5">
    <source>
        <dbReference type="ARBA" id="ARBA00022552"/>
    </source>
</evidence>
<sequence>MNNTRKIVLDVLNKVFSNDGFSNIVLNKALKNSEISSKDKGFITEIVYGTIKYKYSIDIIISKFIKTKINKVDKKVLNILRMSIYQMRYLDKVPDFAVVNEAVNIAKKQVSMKSSKFVNAVLRNYIRNPEMNFYNKNNNVESLCFKYSFEPWLVKFFLKQYKESTEKILKGLNESPSITIRVNTLKTSHEELFNKLKELEYNVEEGYILKKAIRINRGHGIENNPLFSKGYFTVQDESAMLVSECMEINENQTVLDLCSAPGGKTTHIGELMKNTGVIYAFDLHENKIKLINENAKRLGVENIKASVLDATTYKGEFLNKADRILVDAPCSGLGIIRKKPEIKWNKSLNDLKKLSDIQKNILHNASLYLKEGGILLYSTCTLNKDENEKNIIEFLKDNPNFKVQSIEFGNFSNLIYSPYGVTILPNEYMDGFFMCKLKKIK</sequence>
<keyword evidence="9 13" id="KW-0694">RNA-binding</keyword>
<dbReference type="Pfam" id="PF01029">
    <property type="entry name" value="NusB"/>
    <property type="match status" value="1"/>
</dbReference>
<evidence type="ECO:0000256" key="4">
    <source>
        <dbReference type="ARBA" id="ARBA00022490"/>
    </source>
</evidence>
<evidence type="ECO:0000313" key="14">
    <source>
        <dbReference type="EMBL" id="URZ11585.1"/>
    </source>
</evidence>
<evidence type="ECO:0000256" key="6">
    <source>
        <dbReference type="ARBA" id="ARBA00022603"/>
    </source>
</evidence>
<name>A0A1S8M9F2_9CLOT</name>
<dbReference type="Proteomes" id="UP000190951">
    <property type="component" value="Chromosome"/>
</dbReference>
<dbReference type="SUPFAM" id="SSF53335">
    <property type="entry name" value="S-adenosyl-L-methionine-dependent methyltransferases"/>
    <property type="match status" value="1"/>
</dbReference>
<feature type="binding site" evidence="13">
    <location>
        <begin position="258"/>
        <end position="264"/>
    </location>
    <ligand>
        <name>S-adenosyl-L-methionine</name>
        <dbReference type="ChEBI" id="CHEBI:59789"/>
    </ligand>
</feature>
<evidence type="ECO:0000256" key="1">
    <source>
        <dbReference type="ARBA" id="ARBA00002724"/>
    </source>
</evidence>
<protein>
    <recommendedName>
        <fullName evidence="3">16S rRNA (cytosine(967)-C(5))-methyltransferase</fullName>
        <ecNumber evidence="3">2.1.1.176</ecNumber>
    </recommendedName>
    <alternativeName>
        <fullName evidence="10">16S rRNA m5C967 methyltransferase</fullName>
    </alternativeName>
    <alternativeName>
        <fullName evidence="11">rRNA (cytosine-C(5)-)-methyltransferase RsmB</fullName>
    </alternativeName>
</protein>
<evidence type="ECO:0000256" key="2">
    <source>
        <dbReference type="ARBA" id="ARBA00004496"/>
    </source>
</evidence>
<dbReference type="Pfam" id="PF22458">
    <property type="entry name" value="RsmF-B_ferredox"/>
    <property type="match status" value="1"/>
</dbReference>
<dbReference type="SUPFAM" id="SSF48013">
    <property type="entry name" value="NusB-like"/>
    <property type="match status" value="1"/>
</dbReference>
<comment type="catalytic activity">
    <reaction evidence="12">
        <text>cytidine(967) in 16S rRNA + S-adenosyl-L-methionine = 5-methylcytidine(967) in 16S rRNA + S-adenosyl-L-homocysteine + H(+)</text>
        <dbReference type="Rhea" id="RHEA:42748"/>
        <dbReference type="Rhea" id="RHEA-COMP:10219"/>
        <dbReference type="Rhea" id="RHEA-COMP:10220"/>
        <dbReference type="ChEBI" id="CHEBI:15378"/>
        <dbReference type="ChEBI" id="CHEBI:57856"/>
        <dbReference type="ChEBI" id="CHEBI:59789"/>
        <dbReference type="ChEBI" id="CHEBI:74483"/>
        <dbReference type="ChEBI" id="CHEBI:82748"/>
        <dbReference type="EC" id="2.1.1.176"/>
    </reaction>
</comment>
<comment type="similarity">
    <text evidence="13">Belongs to the class I-like SAM-binding methyltransferase superfamily. RsmB/NOP family.</text>
</comment>
<keyword evidence="8 13" id="KW-0949">S-adenosyl-L-methionine</keyword>
<dbReference type="GO" id="GO:0006355">
    <property type="term" value="P:regulation of DNA-templated transcription"/>
    <property type="evidence" value="ECO:0007669"/>
    <property type="project" value="InterPro"/>
</dbReference>
<evidence type="ECO:0000256" key="3">
    <source>
        <dbReference type="ARBA" id="ARBA00012140"/>
    </source>
</evidence>
<evidence type="ECO:0000313" key="15">
    <source>
        <dbReference type="Proteomes" id="UP000190951"/>
    </source>
</evidence>
<keyword evidence="15" id="KW-1185">Reference proteome</keyword>
<dbReference type="AlphaFoldDB" id="A0A1S8M9F2"/>
<dbReference type="Pfam" id="PF01189">
    <property type="entry name" value="Methyltr_RsmB-F"/>
    <property type="match status" value="1"/>
</dbReference>
<comment type="subcellular location">
    <subcellularLocation>
        <location evidence="2">Cytoplasm</location>
    </subcellularLocation>
</comment>
<dbReference type="InterPro" id="IPR049560">
    <property type="entry name" value="MeTrfase_RsmB-F_NOP2_cat"/>
</dbReference>
<dbReference type="InterPro" id="IPR029063">
    <property type="entry name" value="SAM-dependent_MTases_sf"/>
</dbReference>
<dbReference type="EC" id="2.1.1.176" evidence="3"/>
<comment type="function">
    <text evidence="1">Specifically methylates the cytosine at position 967 (m5C967) of 16S rRNA.</text>
</comment>
<dbReference type="InterPro" id="IPR023267">
    <property type="entry name" value="RCMT"/>
</dbReference>
<feature type="active site" description="Nucleophile" evidence="13">
    <location>
        <position position="380"/>
    </location>
</feature>
<gene>
    <name evidence="14" type="primary">rsmB</name>
    <name evidence="14" type="ORF">CROST_023020</name>
</gene>
<keyword evidence="6 13" id="KW-0489">Methyltransferase</keyword>
<dbReference type="PROSITE" id="PS51686">
    <property type="entry name" value="SAM_MT_RSMB_NOP"/>
    <property type="match status" value="1"/>
</dbReference>
<dbReference type="GO" id="GO:0003723">
    <property type="term" value="F:RNA binding"/>
    <property type="evidence" value="ECO:0007669"/>
    <property type="project" value="UniProtKB-UniRule"/>
</dbReference>
<dbReference type="Gene3D" id="3.40.50.150">
    <property type="entry name" value="Vaccinia Virus protein VP39"/>
    <property type="match status" value="1"/>
</dbReference>
<accession>A0A1S8M9F2</accession>
<dbReference type="InterPro" id="IPR001678">
    <property type="entry name" value="MeTrfase_RsmB-F_NOP2_dom"/>
</dbReference>
<dbReference type="InterPro" id="IPR035926">
    <property type="entry name" value="NusB-like_sf"/>
</dbReference>
<dbReference type="Gene3D" id="3.30.70.1170">
    <property type="entry name" value="Sun protein, domain 3"/>
    <property type="match status" value="1"/>
</dbReference>
<evidence type="ECO:0000256" key="7">
    <source>
        <dbReference type="ARBA" id="ARBA00022679"/>
    </source>
</evidence>
<dbReference type="Gene3D" id="1.10.940.10">
    <property type="entry name" value="NusB-like"/>
    <property type="match status" value="1"/>
</dbReference>
<proteinExistence type="inferred from homology"/>
<feature type="binding site" evidence="13">
    <location>
        <position position="282"/>
    </location>
    <ligand>
        <name>S-adenosyl-L-methionine</name>
        <dbReference type="ChEBI" id="CHEBI:59789"/>
    </ligand>
</feature>
<organism evidence="14 15">
    <name type="scientific">Clostridium felsineum</name>
    <dbReference type="NCBI Taxonomy" id="36839"/>
    <lineage>
        <taxon>Bacteria</taxon>
        <taxon>Bacillati</taxon>
        <taxon>Bacillota</taxon>
        <taxon>Clostridia</taxon>
        <taxon>Eubacteriales</taxon>
        <taxon>Clostridiaceae</taxon>
        <taxon>Clostridium</taxon>
    </lineage>
</organism>
<reference evidence="14 15" key="1">
    <citation type="submission" date="2022-04" db="EMBL/GenBank/DDBJ databases">
        <title>Genome sequence of C. roseum typestrain.</title>
        <authorList>
            <person name="Poehlein A."/>
            <person name="Schoch T."/>
            <person name="Duerre P."/>
            <person name="Daniel R."/>
        </authorList>
    </citation>
    <scope>NUCLEOTIDE SEQUENCE [LARGE SCALE GENOMIC DNA]</scope>
    <source>
        <strain evidence="14 15">DSM 7320</strain>
    </source>
</reference>
<dbReference type="CDD" id="cd02440">
    <property type="entry name" value="AdoMet_MTases"/>
    <property type="match status" value="1"/>
</dbReference>
<evidence type="ECO:0000256" key="9">
    <source>
        <dbReference type="ARBA" id="ARBA00022884"/>
    </source>
</evidence>
<feature type="binding site" evidence="13">
    <location>
        <position position="327"/>
    </location>
    <ligand>
        <name>S-adenosyl-L-methionine</name>
        <dbReference type="ChEBI" id="CHEBI:59789"/>
    </ligand>
</feature>
<keyword evidence="7 13" id="KW-0808">Transferase</keyword>
<keyword evidence="5" id="KW-0698">rRNA processing</keyword>
<dbReference type="GO" id="GO:0005737">
    <property type="term" value="C:cytoplasm"/>
    <property type="evidence" value="ECO:0007669"/>
    <property type="project" value="UniProtKB-SubCell"/>
</dbReference>
<evidence type="ECO:0000256" key="13">
    <source>
        <dbReference type="PROSITE-ProRule" id="PRU01023"/>
    </source>
</evidence>